<dbReference type="Pfam" id="PF13409">
    <property type="entry name" value="GST_N_2"/>
    <property type="match status" value="1"/>
</dbReference>
<evidence type="ECO:0000259" key="1">
    <source>
        <dbReference type="PROSITE" id="PS50404"/>
    </source>
</evidence>
<proteinExistence type="predicted"/>
<dbReference type="CDD" id="cd03038">
    <property type="entry name" value="GST_N_etherase_LigE"/>
    <property type="match status" value="1"/>
</dbReference>
<protein>
    <recommendedName>
        <fullName evidence="1">GST N-terminal domain-containing protein</fullName>
    </recommendedName>
</protein>
<dbReference type="Gene3D" id="3.40.30.10">
    <property type="entry name" value="Glutaredoxin"/>
    <property type="match status" value="1"/>
</dbReference>
<dbReference type="SUPFAM" id="SSF47616">
    <property type="entry name" value="GST C-terminal domain-like"/>
    <property type="match status" value="1"/>
</dbReference>
<reference evidence="2" key="1">
    <citation type="submission" date="2021-04" db="EMBL/GenBank/DDBJ databases">
        <title>Draft genome of Fusarium avenaceum strain F156N33, isolated from an atmospheric sample in Virginia.</title>
        <authorList>
            <person name="Yang S."/>
            <person name="Vinatzer B.A."/>
            <person name="Coleman J."/>
        </authorList>
    </citation>
    <scope>NUCLEOTIDE SEQUENCE</scope>
    <source>
        <strain evidence="2">F156N33</strain>
    </source>
</reference>
<dbReference type="CDD" id="cd00299">
    <property type="entry name" value="GST_C_family"/>
    <property type="match status" value="1"/>
</dbReference>
<dbReference type="Proteomes" id="UP000782241">
    <property type="component" value="Unassembled WGS sequence"/>
</dbReference>
<feature type="domain" description="GST N-terminal" evidence="1">
    <location>
        <begin position="11"/>
        <end position="96"/>
    </location>
</feature>
<evidence type="ECO:0000313" key="2">
    <source>
        <dbReference type="EMBL" id="KAG5659899.1"/>
    </source>
</evidence>
<dbReference type="InterPro" id="IPR036249">
    <property type="entry name" value="Thioredoxin-like_sf"/>
</dbReference>
<name>A0A9P7H188_9HYPO</name>
<dbReference type="EMBL" id="JAGPUO010000010">
    <property type="protein sequence ID" value="KAG5659899.1"/>
    <property type="molecule type" value="Genomic_DNA"/>
</dbReference>
<organism evidence="2 3">
    <name type="scientific">Fusarium avenaceum</name>
    <dbReference type="NCBI Taxonomy" id="40199"/>
    <lineage>
        <taxon>Eukaryota</taxon>
        <taxon>Fungi</taxon>
        <taxon>Dikarya</taxon>
        <taxon>Ascomycota</taxon>
        <taxon>Pezizomycotina</taxon>
        <taxon>Sordariomycetes</taxon>
        <taxon>Hypocreomycetidae</taxon>
        <taxon>Hypocreales</taxon>
        <taxon>Nectriaceae</taxon>
        <taxon>Fusarium</taxon>
        <taxon>Fusarium tricinctum species complex</taxon>
    </lineage>
</organism>
<dbReference type="SUPFAM" id="SSF52833">
    <property type="entry name" value="Thioredoxin-like"/>
    <property type="match status" value="1"/>
</dbReference>
<evidence type="ECO:0000313" key="3">
    <source>
        <dbReference type="Proteomes" id="UP000782241"/>
    </source>
</evidence>
<dbReference type="InterPro" id="IPR004045">
    <property type="entry name" value="Glutathione_S-Trfase_N"/>
</dbReference>
<comment type="caution">
    <text evidence="2">The sequence shown here is derived from an EMBL/GenBank/DDBJ whole genome shotgun (WGS) entry which is preliminary data.</text>
</comment>
<keyword evidence="3" id="KW-1185">Reference proteome</keyword>
<dbReference type="Gene3D" id="1.20.1050.10">
    <property type="match status" value="1"/>
</dbReference>
<dbReference type="PROSITE" id="PS50404">
    <property type="entry name" value="GST_NTER"/>
    <property type="match status" value="1"/>
</dbReference>
<accession>A0A9P7H188</accession>
<sequence length="241" mass="27992">MSSDTITFFDIPTRSPQVCWSMNTWRTRLLLNYKKLEYKTEWLEYPEIKERLNQCISPNEQGPEFTLPAIKMPDGTYMMDSYKILDFIEEKYPEPSLYVGNPMQLRLRASMVGFMTQMVPIYVPGVAKKILGDKSIEFFLETREEDVGMPLYEYGEKNSPGAYERAEPSAKEITALLMENDSGPYFLGDTVSYTDFIWAGILLFFQRLGDDEYQKVLQTTGDPKVHEKFLEALSPWTKRNT</sequence>
<dbReference type="InterPro" id="IPR054416">
    <property type="entry name" value="GST_UstS-like_C"/>
</dbReference>
<gene>
    <name evidence="2" type="ORF">KAF25_003421</name>
</gene>
<dbReference type="AlphaFoldDB" id="A0A9P7H188"/>
<dbReference type="InterPro" id="IPR036282">
    <property type="entry name" value="Glutathione-S-Trfase_C_sf"/>
</dbReference>
<dbReference type="Pfam" id="PF22041">
    <property type="entry name" value="GST_C_7"/>
    <property type="match status" value="1"/>
</dbReference>